<feature type="compositionally biased region" description="Polar residues" evidence="1">
    <location>
        <begin position="91"/>
        <end position="101"/>
    </location>
</feature>
<evidence type="ECO:0000313" key="2">
    <source>
        <dbReference type="EMBL" id="QDT71236.1"/>
    </source>
</evidence>
<dbReference type="KEGG" id="llh:I41_03920"/>
<name>A0A517TS82_9BACT</name>
<gene>
    <name evidence="2" type="ORF">I41_03920</name>
</gene>
<dbReference type="AlphaFoldDB" id="A0A517TS82"/>
<dbReference type="Proteomes" id="UP000317909">
    <property type="component" value="Chromosome"/>
</dbReference>
<feature type="region of interest" description="Disordered" evidence="1">
    <location>
        <begin position="91"/>
        <end position="117"/>
    </location>
</feature>
<evidence type="ECO:0000256" key="1">
    <source>
        <dbReference type="SAM" id="MobiDB-lite"/>
    </source>
</evidence>
<dbReference type="RefSeq" id="WP_145430387.1">
    <property type="nucleotide sequence ID" value="NZ_CP036339.1"/>
</dbReference>
<protein>
    <submittedName>
        <fullName evidence="2">Uncharacterized protein</fullName>
    </submittedName>
</protein>
<reference evidence="2 3" key="1">
    <citation type="submission" date="2019-02" db="EMBL/GenBank/DDBJ databases">
        <title>Deep-cultivation of Planctomycetes and their phenomic and genomic characterization uncovers novel biology.</title>
        <authorList>
            <person name="Wiegand S."/>
            <person name="Jogler M."/>
            <person name="Boedeker C."/>
            <person name="Pinto D."/>
            <person name="Vollmers J."/>
            <person name="Rivas-Marin E."/>
            <person name="Kohn T."/>
            <person name="Peeters S.H."/>
            <person name="Heuer A."/>
            <person name="Rast P."/>
            <person name="Oberbeckmann S."/>
            <person name="Bunk B."/>
            <person name="Jeske O."/>
            <person name="Meyerdierks A."/>
            <person name="Storesund J.E."/>
            <person name="Kallscheuer N."/>
            <person name="Luecker S."/>
            <person name="Lage O.M."/>
            <person name="Pohl T."/>
            <person name="Merkel B.J."/>
            <person name="Hornburger P."/>
            <person name="Mueller R.-W."/>
            <person name="Bruemmer F."/>
            <person name="Labrenz M."/>
            <person name="Spormann A.M."/>
            <person name="Op den Camp H."/>
            <person name="Overmann J."/>
            <person name="Amann R."/>
            <person name="Jetten M.S.M."/>
            <person name="Mascher T."/>
            <person name="Medema M.H."/>
            <person name="Devos D.P."/>
            <person name="Kaster A.-K."/>
            <person name="Ovreas L."/>
            <person name="Rohde M."/>
            <person name="Galperin M.Y."/>
            <person name="Jogler C."/>
        </authorList>
    </citation>
    <scope>NUCLEOTIDE SEQUENCE [LARGE SCALE GENOMIC DNA]</scope>
    <source>
        <strain evidence="2 3">I41</strain>
    </source>
</reference>
<accession>A0A517TS82</accession>
<dbReference type="EMBL" id="CP036339">
    <property type="protein sequence ID" value="QDT71236.1"/>
    <property type="molecule type" value="Genomic_DNA"/>
</dbReference>
<proteinExistence type="predicted"/>
<organism evidence="2 3">
    <name type="scientific">Lacipirellula limnantheis</name>
    <dbReference type="NCBI Taxonomy" id="2528024"/>
    <lineage>
        <taxon>Bacteria</taxon>
        <taxon>Pseudomonadati</taxon>
        <taxon>Planctomycetota</taxon>
        <taxon>Planctomycetia</taxon>
        <taxon>Pirellulales</taxon>
        <taxon>Lacipirellulaceae</taxon>
        <taxon>Lacipirellula</taxon>
    </lineage>
</organism>
<sequence length="117" mass="12964">MAPVFESCRLEFSARGVTATRRIAGFGNEQRFPPEQIESIDAVKSGMAYGNTIYWNVELHDRQGKRHKLATAIPRRQLAERLATEIATTVGISETRSSSKGSRMGLKSELPAELRGD</sequence>
<keyword evidence="3" id="KW-1185">Reference proteome</keyword>
<evidence type="ECO:0000313" key="3">
    <source>
        <dbReference type="Proteomes" id="UP000317909"/>
    </source>
</evidence>